<feature type="compositionally biased region" description="Polar residues" evidence="6">
    <location>
        <begin position="489"/>
        <end position="498"/>
    </location>
</feature>
<feature type="compositionally biased region" description="Basic and acidic residues" evidence="6">
    <location>
        <begin position="615"/>
        <end position="624"/>
    </location>
</feature>
<dbReference type="AlphaFoldDB" id="A0A137P725"/>
<organism evidence="7 8">
    <name type="scientific">Conidiobolus coronatus (strain ATCC 28846 / CBS 209.66 / NRRL 28638)</name>
    <name type="common">Delacroixia coronata</name>
    <dbReference type="NCBI Taxonomy" id="796925"/>
    <lineage>
        <taxon>Eukaryota</taxon>
        <taxon>Fungi</taxon>
        <taxon>Fungi incertae sedis</taxon>
        <taxon>Zoopagomycota</taxon>
        <taxon>Entomophthoromycotina</taxon>
        <taxon>Entomophthoromycetes</taxon>
        <taxon>Entomophthorales</taxon>
        <taxon>Ancylistaceae</taxon>
        <taxon>Conidiobolus</taxon>
    </lineage>
</organism>
<dbReference type="SMART" id="SM00320">
    <property type="entry name" value="WD40"/>
    <property type="match status" value="4"/>
</dbReference>
<dbReference type="Gene3D" id="2.130.10.10">
    <property type="entry name" value="YVTN repeat-like/Quinoprotein amine dehydrogenase"/>
    <property type="match status" value="1"/>
</dbReference>
<feature type="compositionally biased region" description="Basic and acidic residues" evidence="6">
    <location>
        <begin position="738"/>
        <end position="764"/>
    </location>
</feature>
<gene>
    <name evidence="7" type="ORF">CONCODRAFT_78685</name>
</gene>
<dbReference type="InterPro" id="IPR036322">
    <property type="entry name" value="WD40_repeat_dom_sf"/>
</dbReference>
<feature type="compositionally biased region" description="Polar residues" evidence="6">
    <location>
        <begin position="557"/>
        <end position="570"/>
    </location>
</feature>
<dbReference type="Proteomes" id="UP000070444">
    <property type="component" value="Unassembled WGS sequence"/>
</dbReference>
<evidence type="ECO:0000256" key="2">
    <source>
        <dbReference type="ARBA" id="ARBA00022574"/>
    </source>
</evidence>
<proteinExistence type="predicted"/>
<keyword evidence="4" id="KW-0539">Nucleus</keyword>
<feature type="repeat" description="WD" evidence="5">
    <location>
        <begin position="62"/>
        <end position="103"/>
    </location>
</feature>
<dbReference type="OrthoDB" id="196858at2759"/>
<dbReference type="PANTHER" id="PTHR44040:SF1">
    <property type="entry name" value="RETINOBLASTOMA-BINDING PROTEIN 5"/>
    <property type="match status" value="1"/>
</dbReference>
<comment type="subcellular location">
    <subcellularLocation>
        <location evidence="1">Nucleus</location>
    </subcellularLocation>
</comment>
<dbReference type="Pfam" id="PF00400">
    <property type="entry name" value="WD40"/>
    <property type="match status" value="2"/>
</dbReference>
<dbReference type="EMBL" id="KQ964493">
    <property type="protein sequence ID" value="KXN70769.1"/>
    <property type="molecule type" value="Genomic_DNA"/>
</dbReference>
<evidence type="ECO:0000256" key="1">
    <source>
        <dbReference type="ARBA" id="ARBA00004123"/>
    </source>
</evidence>
<name>A0A137P725_CONC2</name>
<feature type="compositionally biased region" description="Polar residues" evidence="6">
    <location>
        <begin position="505"/>
        <end position="516"/>
    </location>
</feature>
<accession>A0A137P725</accession>
<dbReference type="InterPro" id="IPR001680">
    <property type="entry name" value="WD40_rpt"/>
</dbReference>
<keyword evidence="8" id="KW-1185">Reference proteome</keyword>
<dbReference type="InterPro" id="IPR015943">
    <property type="entry name" value="WD40/YVTN_repeat-like_dom_sf"/>
</dbReference>
<keyword evidence="2 5" id="KW-0853">WD repeat</keyword>
<protein>
    <submittedName>
        <fullName evidence="7">WD40 repeat-like protein</fullName>
    </submittedName>
</protein>
<dbReference type="STRING" id="796925.A0A137P725"/>
<feature type="compositionally biased region" description="Polar residues" evidence="6">
    <location>
        <begin position="454"/>
        <end position="466"/>
    </location>
</feature>
<reference evidence="7 8" key="1">
    <citation type="journal article" date="2015" name="Genome Biol. Evol.">
        <title>Phylogenomic analyses indicate that early fungi evolved digesting cell walls of algal ancestors of land plants.</title>
        <authorList>
            <person name="Chang Y."/>
            <person name="Wang S."/>
            <person name="Sekimoto S."/>
            <person name="Aerts A.L."/>
            <person name="Choi C."/>
            <person name="Clum A."/>
            <person name="LaButti K.M."/>
            <person name="Lindquist E.A."/>
            <person name="Yee Ngan C."/>
            <person name="Ohm R.A."/>
            <person name="Salamov A.A."/>
            <person name="Grigoriev I.V."/>
            <person name="Spatafora J.W."/>
            <person name="Berbee M.L."/>
        </authorList>
    </citation>
    <scope>NUCLEOTIDE SEQUENCE [LARGE SCALE GENOMIC DNA]</scope>
    <source>
        <strain evidence="7 8">NRRL 28638</strain>
    </source>
</reference>
<feature type="region of interest" description="Disordered" evidence="6">
    <location>
        <begin position="418"/>
        <end position="774"/>
    </location>
</feature>
<evidence type="ECO:0000256" key="6">
    <source>
        <dbReference type="SAM" id="MobiDB-lite"/>
    </source>
</evidence>
<sequence>MNLSLLDPFNHKFPEVVTQKLGEGGQYLFSQFSPSGSYLLCGGNDGCCYILDTTTYGVVRVLDHPGGTVTCMSMTKDNRFVITGSDANTIKIWDVLDLKELFSYQCPSAVTSVCVNLLNGKQYAAAFSKDSPIFINFDKGFDNPPIIEQILVSDRDTKSKSLLKNSGSYTSIAIDPTSSYVLCGTLKGNLFLYQISNPQVVLSKKVASSPITQIVFHPNSREFLLNCRVSIHLFNFQTSPLSIKELNKFTDQIDKLNWSQCGFDHTGDYVVGGISSLAEHILHVWLKSSGTLEKFLEGPKEGLRHFTWHPTLPNVISTTAVGNTYFWEPTYPQLWSAFAPKFIELEENVEYMEKEDEFDVIIPDQNQKNLANSKAIEGEDDIIDIESVNHLLYNSHGQDVEEVLLDVQLESDIRCPQPLKISDGPKVRKLSITSSQDDKKTLDSPTIKEPSIPKVQSPQQLESSQNKLDKEQAKYIVKTSPSHVKKEVSPQSTQLQSESLRRKSSPTVNSPAQNRFSSSNSSNLNEAPKTPIQKHKSLPIETSPKRAKSEISKTPEKNSSSHMSSTSRKPSTPERFKPSSQLRSSPLKPSPTKQKAHTIHTSQLRSSPTASPRASEAKPKQKLEESDEEGELHSNDEVSPPSSQSRGYGPLQHHSSRPRSHSNLQHPMPPHPQQHHSIHYGMRPPNSQPFWYGHAGHPGYAPHQPHQPHQPPHMPGNRPREAINLFGGFYPQKGHSSRPSDPKYRASPSKHDGDRRSSKEKAQDSEVEEGEISE</sequence>
<feature type="compositionally biased region" description="Low complexity" evidence="6">
    <location>
        <begin position="692"/>
        <end position="704"/>
    </location>
</feature>
<dbReference type="SUPFAM" id="SSF50978">
    <property type="entry name" value="WD40 repeat-like"/>
    <property type="match status" value="1"/>
</dbReference>
<evidence type="ECO:0000256" key="3">
    <source>
        <dbReference type="ARBA" id="ARBA00022737"/>
    </source>
</evidence>
<feature type="compositionally biased region" description="Acidic residues" evidence="6">
    <location>
        <begin position="765"/>
        <end position="774"/>
    </location>
</feature>
<dbReference type="InterPro" id="IPR037850">
    <property type="entry name" value="RBBP5/Swd1"/>
</dbReference>
<evidence type="ECO:0000313" key="7">
    <source>
        <dbReference type="EMBL" id="KXN70769.1"/>
    </source>
</evidence>
<evidence type="ECO:0000256" key="4">
    <source>
        <dbReference type="ARBA" id="ARBA00023242"/>
    </source>
</evidence>
<dbReference type="PROSITE" id="PS50082">
    <property type="entry name" value="WD_REPEATS_2"/>
    <property type="match status" value="1"/>
</dbReference>
<keyword evidence="3" id="KW-0677">Repeat</keyword>
<feature type="compositionally biased region" description="Basic and acidic residues" evidence="6">
    <location>
        <begin position="543"/>
        <end position="556"/>
    </location>
</feature>
<evidence type="ECO:0000256" key="5">
    <source>
        <dbReference type="PROSITE-ProRule" id="PRU00221"/>
    </source>
</evidence>
<feature type="compositionally biased region" description="Polar residues" evidence="6">
    <location>
        <begin position="599"/>
        <end position="612"/>
    </location>
</feature>
<evidence type="ECO:0000313" key="8">
    <source>
        <dbReference type="Proteomes" id="UP000070444"/>
    </source>
</evidence>
<dbReference type="PROSITE" id="PS50294">
    <property type="entry name" value="WD_REPEATS_REGION"/>
    <property type="match status" value="1"/>
</dbReference>
<dbReference type="PANTHER" id="PTHR44040">
    <property type="entry name" value="RETINOBLASTOMA-BINDING PROTEIN 5"/>
    <property type="match status" value="1"/>
</dbReference>
<dbReference type="GO" id="GO:0048188">
    <property type="term" value="C:Set1C/COMPASS complex"/>
    <property type="evidence" value="ECO:0007669"/>
    <property type="project" value="InterPro"/>
</dbReference>